<reference evidence="1 2" key="1">
    <citation type="submission" date="2019-09" db="EMBL/GenBank/DDBJ databases">
        <title>Genome sequence of Rhodovastum atsumiense, a diverse member of the Acetobacteraceae family of non-sulfur purple photosynthetic bacteria.</title>
        <authorList>
            <person name="Meyer T."/>
            <person name="Kyndt J."/>
        </authorList>
    </citation>
    <scope>NUCLEOTIDE SEQUENCE [LARGE SCALE GENOMIC DNA]</scope>
    <source>
        <strain evidence="1 2">DSM 21279</strain>
    </source>
</reference>
<comment type="caution">
    <text evidence="1">The sequence shown here is derived from an EMBL/GenBank/DDBJ whole genome shotgun (WGS) entry which is preliminary data.</text>
</comment>
<dbReference type="EMBL" id="VWPK01000009">
    <property type="protein sequence ID" value="KAA5612859.1"/>
    <property type="molecule type" value="Genomic_DNA"/>
</dbReference>
<dbReference type="CDD" id="cd00293">
    <property type="entry name" value="USP-like"/>
    <property type="match status" value="1"/>
</dbReference>
<dbReference type="AlphaFoldDB" id="A0A5M6IY19"/>
<dbReference type="Proteomes" id="UP000325255">
    <property type="component" value="Unassembled WGS sequence"/>
</dbReference>
<dbReference type="RefSeq" id="WP_150040086.1">
    <property type="nucleotide sequence ID" value="NZ_OW485601.1"/>
</dbReference>
<dbReference type="OrthoDB" id="9804721at2"/>
<dbReference type="Gene3D" id="3.40.50.12370">
    <property type="match status" value="1"/>
</dbReference>
<protein>
    <submittedName>
        <fullName evidence="1">Universal stress protein</fullName>
    </submittedName>
</protein>
<gene>
    <name evidence="1" type="ORF">F1189_07390</name>
</gene>
<keyword evidence="2" id="KW-1185">Reference proteome</keyword>
<evidence type="ECO:0000313" key="1">
    <source>
        <dbReference type="EMBL" id="KAA5612859.1"/>
    </source>
</evidence>
<dbReference type="SUPFAM" id="SSF52402">
    <property type="entry name" value="Adenine nucleotide alpha hydrolases-like"/>
    <property type="match status" value="1"/>
</dbReference>
<sequence>MCDVILAVIERPETARQTLDGARRLADLMQSARINVLAPRLPPEATILPTEEVLTAHKAEQIRAREQARIVALRPVFDEWRQTAQDAQVTVDWADIEGPADLLTAEWGRRADIVVLDRPIRREGRSDPPVVQAALFDTDRPVLMMPPGPVAGLGRCVAIAWRDDPRAIRAVLAARRLLAPATEVHVLTGVREGAPPPRLPDILAEHDIAATLHVLPVGPGVFGAELLARAHALGADMLVMGAYAHRPWRELILGGVTRHMLGEADLPVFMRH</sequence>
<organism evidence="1 2">
    <name type="scientific">Rhodovastum atsumiense</name>
    <dbReference type="NCBI Taxonomy" id="504468"/>
    <lineage>
        <taxon>Bacteria</taxon>
        <taxon>Pseudomonadati</taxon>
        <taxon>Pseudomonadota</taxon>
        <taxon>Alphaproteobacteria</taxon>
        <taxon>Acetobacterales</taxon>
        <taxon>Acetobacteraceae</taxon>
        <taxon>Rhodovastum</taxon>
    </lineage>
</organism>
<name>A0A5M6IY19_9PROT</name>
<accession>A0A5M6IY19</accession>
<evidence type="ECO:0000313" key="2">
    <source>
        <dbReference type="Proteomes" id="UP000325255"/>
    </source>
</evidence>
<proteinExistence type="predicted"/>